<evidence type="ECO:0000313" key="2">
    <source>
        <dbReference type="Proteomes" id="UP000789572"/>
    </source>
</evidence>
<gene>
    <name evidence="1" type="ORF">POCULU_LOCUS2024</name>
</gene>
<dbReference type="CDD" id="cd21455">
    <property type="entry name" value="DLC-like_DYNLT1_DYNLT3"/>
    <property type="match status" value="1"/>
</dbReference>
<dbReference type="OrthoDB" id="10059120at2759"/>
<dbReference type="Gene3D" id="3.30.1140.40">
    <property type="entry name" value="Tctex-1"/>
    <property type="match status" value="1"/>
</dbReference>
<organism evidence="1 2">
    <name type="scientific">Paraglomus occultum</name>
    <dbReference type="NCBI Taxonomy" id="144539"/>
    <lineage>
        <taxon>Eukaryota</taxon>
        <taxon>Fungi</taxon>
        <taxon>Fungi incertae sedis</taxon>
        <taxon>Mucoromycota</taxon>
        <taxon>Glomeromycotina</taxon>
        <taxon>Glomeromycetes</taxon>
        <taxon>Paraglomerales</taxon>
        <taxon>Paraglomeraceae</taxon>
        <taxon>Paraglomus</taxon>
    </lineage>
</organism>
<dbReference type="Proteomes" id="UP000789572">
    <property type="component" value="Unassembled WGS sequence"/>
</dbReference>
<dbReference type="PANTHER" id="PTHR21255">
    <property type="entry name" value="T-COMPLEX-ASSOCIATED-TESTIS-EXPRESSED 1/ DYNEIN LIGHT CHAIN"/>
    <property type="match status" value="1"/>
</dbReference>
<dbReference type="GO" id="GO:0005737">
    <property type="term" value="C:cytoplasm"/>
    <property type="evidence" value="ECO:0007669"/>
    <property type="project" value="TreeGrafter"/>
</dbReference>
<dbReference type="GO" id="GO:0005868">
    <property type="term" value="C:cytoplasmic dynein complex"/>
    <property type="evidence" value="ECO:0007669"/>
    <property type="project" value="TreeGrafter"/>
</dbReference>
<dbReference type="AlphaFoldDB" id="A0A9N8WQG2"/>
<dbReference type="PANTHER" id="PTHR21255:SF4">
    <property type="entry name" value="DYNEIN LIGHT CHAIN TCTEX-TYPE"/>
    <property type="match status" value="1"/>
</dbReference>
<dbReference type="GO" id="GO:0007018">
    <property type="term" value="P:microtubule-based movement"/>
    <property type="evidence" value="ECO:0007669"/>
    <property type="project" value="TreeGrafter"/>
</dbReference>
<sequence>MEEGYPTENQESMKTDIAADSPISSLSHLRHSKHSSFEDGVTTFHRHSKTSSIDSEFGDSKRFFDIEKVKVIIKETINDIMGDSLYIHTRAAEWNVKIVNGCLEKLIALGKAFKYIVTCTIVQKSGAGIHSTSLCHWDPKHDDSASYRHEMNSMYVIVNVFGLSV</sequence>
<accession>A0A9N8WQG2</accession>
<keyword evidence="2" id="KW-1185">Reference proteome</keyword>
<proteinExistence type="predicted"/>
<comment type="caution">
    <text evidence="1">The sequence shown here is derived from an EMBL/GenBank/DDBJ whole genome shotgun (WGS) entry which is preliminary data.</text>
</comment>
<protein>
    <submittedName>
        <fullName evidence="1">3743_t:CDS:1</fullName>
    </submittedName>
</protein>
<evidence type="ECO:0000313" key="1">
    <source>
        <dbReference type="EMBL" id="CAG8490175.1"/>
    </source>
</evidence>
<reference evidence="1" key="1">
    <citation type="submission" date="2021-06" db="EMBL/GenBank/DDBJ databases">
        <authorList>
            <person name="Kallberg Y."/>
            <person name="Tangrot J."/>
            <person name="Rosling A."/>
        </authorList>
    </citation>
    <scope>NUCLEOTIDE SEQUENCE</scope>
    <source>
        <strain evidence="1">IA702</strain>
    </source>
</reference>
<name>A0A9N8WQG2_9GLOM</name>
<dbReference type="Pfam" id="PF03645">
    <property type="entry name" value="Tctex-1"/>
    <property type="match status" value="1"/>
</dbReference>
<dbReference type="EMBL" id="CAJVPJ010000171">
    <property type="protein sequence ID" value="CAG8490175.1"/>
    <property type="molecule type" value="Genomic_DNA"/>
</dbReference>
<dbReference type="GO" id="GO:0045505">
    <property type="term" value="F:dynein intermediate chain binding"/>
    <property type="evidence" value="ECO:0007669"/>
    <property type="project" value="TreeGrafter"/>
</dbReference>
<dbReference type="InterPro" id="IPR005334">
    <property type="entry name" value="Tctex-1-like"/>
</dbReference>
<dbReference type="InterPro" id="IPR038586">
    <property type="entry name" value="Tctex-1-like_sf"/>
</dbReference>